<evidence type="ECO:0000313" key="2">
    <source>
        <dbReference type="Proteomes" id="UP000053825"/>
    </source>
</evidence>
<dbReference type="Proteomes" id="UP000053825">
    <property type="component" value="Unassembled WGS sequence"/>
</dbReference>
<proteinExistence type="predicted"/>
<dbReference type="PANTHER" id="PTHR47326">
    <property type="entry name" value="TRANSPOSABLE ELEMENT TC3 TRANSPOSASE-LIKE PROTEIN"/>
    <property type="match status" value="1"/>
</dbReference>
<evidence type="ECO:0000313" key="1">
    <source>
        <dbReference type="EMBL" id="KOC59084.1"/>
    </source>
</evidence>
<protein>
    <recommendedName>
        <fullName evidence="3">Transposable element Tc3 transposase</fullName>
    </recommendedName>
</protein>
<dbReference type="EMBL" id="KQ414954">
    <property type="protein sequence ID" value="KOC59084.1"/>
    <property type="molecule type" value="Genomic_DNA"/>
</dbReference>
<dbReference type="STRING" id="597456.A0A0L7QKE4"/>
<sequence length="112" mass="13436">MWFQQDGCPANFARNLTEFRNRKFGDRWIERSGNNKWPPLSPDLTALDFYLWGKLKEQVYRKIPTTREDMQERIRRACSVIDPNEIRHAVLSVLQRFRSCIDAQGRHVEHLY</sequence>
<dbReference type="InterPro" id="IPR036397">
    <property type="entry name" value="RNaseH_sf"/>
</dbReference>
<organism evidence="1 2">
    <name type="scientific">Habropoda laboriosa</name>
    <dbReference type="NCBI Taxonomy" id="597456"/>
    <lineage>
        <taxon>Eukaryota</taxon>
        <taxon>Metazoa</taxon>
        <taxon>Ecdysozoa</taxon>
        <taxon>Arthropoda</taxon>
        <taxon>Hexapoda</taxon>
        <taxon>Insecta</taxon>
        <taxon>Pterygota</taxon>
        <taxon>Neoptera</taxon>
        <taxon>Endopterygota</taxon>
        <taxon>Hymenoptera</taxon>
        <taxon>Apocrita</taxon>
        <taxon>Aculeata</taxon>
        <taxon>Apoidea</taxon>
        <taxon>Anthophila</taxon>
        <taxon>Apidae</taxon>
        <taxon>Habropoda</taxon>
    </lineage>
</organism>
<dbReference type="PANTHER" id="PTHR47326:SF1">
    <property type="entry name" value="HTH PSQ-TYPE DOMAIN-CONTAINING PROTEIN"/>
    <property type="match status" value="1"/>
</dbReference>
<gene>
    <name evidence="1" type="ORF">WH47_12677</name>
</gene>
<keyword evidence="2" id="KW-1185">Reference proteome</keyword>
<dbReference type="AlphaFoldDB" id="A0A0L7QKE4"/>
<dbReference type="Gene3D" id="3.30.420.10">
    <property type="entry name" value="Ribonuclease H-like superfamily/Ribonuclease H"/>
    <property type="match status" value="1"/>
</dbReference>
<dbReference type="GO" id="GO:0003676">
    <property type="term" value="F:nucleic acid binding"/>
    <property type="evidence" value="ECO:0007669"/>
    <property type="project" value="InterPro"/>
</dbReference>
<accession>A0A0L7QKE4</accession>
<reference evidence="1 2" key="1">
    <citation type="submission" date="2015-07" db="EMBL/GenBank/DDBJ databases">
        <title>The genome of Habropoda laboriosa.</title>
        <authorList>
            <person name="Pan H."/>
            <person name="Kapheim K."/>
        </authorList>
    </citation>
    <scope>NUCLEOTIDE SEQUENCE [LARGE SCALE GENOMIC DNA]</scope>
    <source>
        <strain evidence="1">0110345459</strain>
    </source>
</reference>
<evidence type="ECO:0008006" key="3">
    <source>
        <dbReference type="Google" id="ProtNLM"/>
    </source>
</evidence>
<name>A0A0L7QKE4_9HYME</name>